<gene>
    <name evidence="1" type="ORF">GCM10007350_33660</name>
</gene>
<accession>A0ABQ3H6F5</accession>
<evidence type="ECO:0000313" key="2">
    <source>
        <dbReference type="Proteomes" id="UP000604737"/>
    </source>
</evidence>
<reference evidence="2" key="1">
    <citation type="journal article" date="2019" name="Int. J. Syst. Evol. Microbiol.">
        <title>The Global Catalogue of Microorganisms (GCM) 10K type strain sequencing project: providing services to taxonomists for standard genome sequencing and annotation.</title>
        <authorList>
            <consortium name="The Broad Institute Genomics Platform"/>
            <consortium name="The Broad Institute Genome Sequencing Center for Infectious Disease"/>
            <person name="Wu L."/>
            <person name="Ma J."/>
        </authorList>
    </citation>
    <scope>NUCLEOTIDE SEQUENCE [LARGE SCALE GENOMIC DNA]</scope>
    <source>
        <strain evidence="2">KCTC 23701</strain>
    </source>
</reference>
<sequence length="42" mass="4536">MAGAGMRAVHEIGSVARCPAIRFSRVDPATRIVMRRPDANAK</sequence>
<protein>
    <submittedName>
        <fullName evidence="1">Uncharacterized protein</fullName>
    </submittedName>
</protein>
<name>A0ABQ3H6F5_9NEIS</name>
<dbReference type="Proteomes" id="UP000604737">
    <property type="component" value="Unassembled WGS sequence"/>
</dbReference>
<keyword evidence="2" id="KW-1185">Reference proteome</keyword>
<evidence type="ECO:0000313" key="1">
    <source>
        <dbReference type="EMBL" id="GHD68428.1"/>
    </source>
</evidence>
<comment type="caution">
    <text evidence="1">The sequence shown here is derived from an EMBL/GenBank/DDBJ whole genome shotgun (WGS) entry which is preliminary data.</text>
</comment>
<proteinExistence type="predicted"/>
<dbReference type="EMBL" id="BMYO01000010">
    <property type="protein sequence ID" value="GHD68428.1"/>
    <property type="molecule type" value="Genomic_DNA"/>
</dbReference>
<organism evidence="1 2">
    <name type="scientific">Jeongeupia chitinilytica</name>
    <dbReference type="NCBI Taxonomy" id="1041641"/>
    <lineage>
        <taxon>Bacteria</taxon>
        <taxon>Pseudomonadati</taxon>
        <taxon>Pseudomonadota</taxon>
        <taxon>Betaproteobacteria</taxon>
        <taxon>Neisseriales</taxon>
        <taxon>Chitinibacteraceae</taxon>
        <taxon>Jeongeupia</taxon>
    </lineage>
</organism>